<evidence type="ECO:0000256" key="1">
    <source>
        <dbReference type="SAM" id="MobiDB-lite"/>
    </source>
</evidence>
<feature type="compositionally biased region" description="Polar residues" evidence="1">
    <location>
        <begin position="116"/>
        <end position="136"/>
    </location>
</feature>
<keyword evidence="3" id="KW-1185">Reference proteome</keyword>
<dbReference type="AlphaFoldDB" id="A0A2H3ARP0"/>
<evidence type="ECO:0000313" key="2">
    <source>
        <dbReference type="EMBL" id="PBK60280.1"/>
    </source>
</evidence>
<evidence type="ECO:0000313" key="3">
    <source>
        <dbReference type="Proteomes" id="UP000218334"/>
    </source>
</evidence>
<feature type="region of interest" description="Disordered" evidence="1">
    <location>
        <begin position="114"/>
        <end position="208"/>
    </location>
</feature>
<name>A0A2H3ARP0_9AGAR</name>
<accession>A0A2H3ARP0</accession>
<feature type="compositionally biased region" description="Polar residues" evidence="1">
    <location>
        <begin position="154"/>
        <end position="163"/>
    </location>
</feature>
<dbReference type="Proteomes" id="UP000218334">
    <property type="component" value="Unassembled WGS sequence"/>
</dbReference>
<sequence>MSSPTNNQEPPWMGQVWHPTSRRRTLISAIGDQLPPFTANPQTSFPHLGRNQETQLQGQAMFAEPPLLNDPRQWLRNTAGIYGLATIPLPPHHLTPCNDLRGYWYPPNLVPGCDSDTPNPKPQSSNKGQFPSLSERTMTPSMPMASTMSGQPLPLSTNESSVPSAPRHGSYNDGTLKPAPHSEAPATGTTWTSISPRTKEHPSPDNDTLPLWLEFLPTETGSYMPPQLATEYWGSSHERTRNRATWRSPYNRATNLT</sequence>
<reference evidence="3" key="1">
    <citation type="journal article" date="2017" name="Nat. Ecol. Evol.">
        <title>Genome expansion and lineage-specific genetic innovations in the forest pathogenic fungi Armillaria.</title>
        <authorList>
            <person name="Sipos G."/>
            <person name="Prasanna A.N."/>
            <person name="Walter M.C."/>
            <person name="O'Connor E."/>
            <person name="Balint B."/>
            <person name="Krizsan K."/>
            <person name="Kiss B."/>
            <person name="Hess J."/>
            <person name="Varga T."/>
            <person name="Slot J."/>
            <person name="Riley R."/>
            <person name="Boka B."/>
            <person name="Rigling D."/>
            <person name="Barry K."/>
            <person name="Lee J."/>
            <person name="Mihaltcheva S."/>
            <person name="LaButti K."/>
            <person name="Lipzen A."/>
            <person name="Waldron R."/>
            <person name="Moloney N.M."/>
            <person name="Sperisen C."/>
            <person name="Kredics L."/>
            <person name="Vagvoelgyi C."/>
            <person name="Patrignani A."/>
            <person name="Fitzpatrick D."/>
            <person name="Nagy I."/>
            <person name="Doyle S."/>
            <person name="Anderson J.B."/>
            <person name="Grigoriev I.V."/>
            <person name="Gueldener U."/>
            <person name="Muensterkoetter M."/>
            <person name="Nagy L.G."/>
        </authorList>
    </citation>
    <scope>NUCLEOTIDE SEQUENCE [LARGE SCALE GENOMIC DNA]</scope>
    <source>
        <strain evidence="3">28-4</strain>
    </source>
</reference>
<organism evidence="2 3">
    <name type="scientific">Armillaria solidipes</name>
    <dbReference type="NCBI Taxonomy" id="1076256"/>
    <lineage>
        <taxon>Eukaryota</taxon>
        <taxon>Fungi</taxon>
        <taxon>Dikarya</taxon>
        <taxon>Basidiomycota</taxon>
        <taxon>Agaricomycotina</taxon>
        <taxon>Agaricomycetes</taxon>
        <taxon>Agaricomycetidae</taxon>
        <taxon>Agaricales</taxon>
        <taxon>Marasmiineae</taxon>
        <taxon>Physalacriaceae</taxon>
        <taxon>Armillaria</taxon>
    </lineage>
</organism>
<gene>
    <name evidence="2" type="ORF">ARMSODRAFT_1026680</name>
</gene>
<protein>
    <submittedName>
        <fullName evidence="2">Uncharacterized protein</fullName>
    </submittedName>
</protein>
<feature type="compositionally biased region" description="Low complexity" evidence="1">
    <location>
        <begin position="137"/>
        <end position="149"/>
    </location>
</feature>
<proteinExistence type="predicted"/>
<dbReference type="EMBL" id="KZ293489">
    <property type="protein sequence ID" value="PBK60280.1"/>
    <property type="molecule type" value="Genomic_DNA"/>
</dbReference>
<feature type="compositionally biased region" description="Polar residues" evidence="1">
    <location>
        <begin position="187"/>
        <end position="196"/>
    </location>
</feature>